<evidence type="ECO:0000313" key="1">
    <source>
        <dbReference type="EMBL" id="CAA6805516.1"/>
    </source>
</evidence>
<reference evidence="1" key="1">
    <citation type="submission" date="2020-01" db="EMBL/GenBank/DDBJ databases">
        <authorList>
            <person name="Meier V. D."/>
            <person name="Meier V D."/>
        </authorList>
    </citation>
    <scope>NUCLEOTIDE SEQUENCE</scope>
    <source>
        <strain evidence="1">HLG_WM_MAG_01</strain>
    </source>
</reference>
<gene>
    <name evidence="1" type="ORF">HELGO_WM3008</name>
</gene>
<organism evidence="1">
    <name type="scientific">uncultured Sulfurovum sp</name>
    <dbReference type="NCBI Taxonomy" id="269237"/>
    <lineage>
        <taxon>Bacteria</taxon>
        <taxon>Pseudomonadati</taxon>
        <taxon>Campylobacterota</taxon>
        <taxon>Epsilonproteobacteria</taxon>
        <taxon>Campylobacterales</taxon>
        <taxon>Sulfurovaceae</taxon>
        <taxon>Sulfurovum</taxon>
        <taxon>environmental samples</taxon>
    </lineage>
</organism>
<dbReference type="Gene3D" id="3.40.960.10">
    <property type="entry name" value="VSR Endonuclease"/>
    <property type="match status" value="1"/>
</dbReference>
<evidence type="ECO:0008006" key="2">
    <source>
        <dbReference type="Google" id="ProtNLM"/>
    </source>
</evidence>
<dbReference type="AlphaFoldDB" id="A0A6S6SK89"/>
<proteinExistence type="predicted"/>
<sequence length="292" mass="34029">MKKVSTTALSKKMGITKYQLDEMLLAAKFIVREADEYILTELGISKSGEIKEHKTYGKYIVWDENIEIPNKLVTQGKEFFSSTKIASKYNLSARKINMILSEIGLIEKYLKGWTITKLGTQNSGIQKENAKDGIPYVVWSESIFRHKAFLAVMKDMVGDTEELEVSQEKNSNNTNFREKFKATHRSTDGHMVRSKAEMLIDNWLYMAEIVHAYERRLPIEEEVYCDFYIPTGKVYIEYWGLENDPKYAKRKETKKAIYEKYNFKLIELTDKDIIDLDDVLPKMLLKFGVQTY</sequence>
<dbReference type="EMBL" id="CACVAS010000036">
    <property type="protein sequence ID" value="CAA6805516.1"/>
    <property type="molecule type" value="Genomic_DNA"/>
</dbReference>
<protein>
    <recommendedName>
        <fullName evidence="2">Glycerol kinase</fullName>
    </recommendedName>
</protein>
<accession>A0A6S6SK89</accession>
<name>A0A6S6SK89_9BACT</name>